<dbReference type="PANTHER" id="PTHR23291">
    <property type="entry name" value="BAX INHIBITOR-RELATED"/>
    <property type="match status" value="1"/>
</dbReference>
<feature type="transmembrane region" description="Helical" evidence="6">
    <location>
        <begin position="174"/>
        <end position="193"/>
    </location>
</feature>
<protein>
    <submittedName>
        <fullName evidence="7">Bax inhibitor-1</fullName>
    </submittedName>
</protein>
<comment type="caution">
    <text evidence="7">The sequence shown here is derived from an EMBL/GenBank/DDBJ whole genome shotgun (WGS) entry which is preliminary data.</text>
</comment>
<proteinExistence type="inferred from homology"/>
<evidence type="ECO:0000313" key="7">
    <source>
        <dbReference type="EMBL" id="KAJ1613094.1"/>
    </source>
</evidence>
<evidence type="ECO:0000256" key="4">
    <source>
        <dbReference type="ARBA" id="ARBA00022989"/>
    </source>
</evidence>
<evidence type="ECO:0000256" key="1">
    <source>
        <dbReference type="ARBA" id="ARBA00004141"/>
    </source>
</evidence>
<dbReference type="GO" id="GO:0016020">
    <property type="term" value="C:membrane"/>
    <property type="evidence" value="ECO:0007669"/>
    <property type="project" value="UniProtKB-SubCell"/>
</dbReference>
<feature type="transmembrane region" description="Helical" evidence="6">
    <location>
        <begin position="147"/>
        <end position="168"/>
    </location>
</feature>
<dbReference type="EMBL" id="JAPCXC010000004">
    <property type="protein sequence ID" value="KAJ1613094.1"/>
    <property type="molecule type" value="Genomic_DNA"/>
</dbReference>
<name>A0A9D5DME0_9CRYT</name>
<feature type="transmembrane region" description="Helical" evidence="6">
    <location>
        <begin position="35"/>
        <end position="54"/>
    </location>
</feature>
<feature type="transmembrane region" description="Helical" evidence="6">
    <location>
        <begin position="91"/>
        <end position="112"/>
    </location>
</feature>
<evidence type="ECO:0000256" key="2">
    <source>
        <dbReference type="ARBA" id="ARBA00010350"/>
    </source>
</evidence>
<comment type="subcellular location">
    <subcellularLocation>
        <location evidence="1">Membrane</location>
        <topology evidence="1">Multi-pass membrane protein</topology>
    </subcellularLocation>
</comment>
<reference evidence="7" key="1">
    <citation type="submission" date="2022-10" db="EMBL/GenBank/DDBJ databases">
        <title>Adaptive evolution leads to modifications in subtelomeric GC content in a zoonotic Cryptosporidium species.</title>
        <authorList>
            <person name="Li J."/>
            <person name="Feng Y."/>
            <person name="Xiao L."/>
        </authorList>
    </citation>
    <scope>NUCLEOTIDE SEQUENCE</scope>
    <source>
        <strain evidence="7">33844</strain>
    </source>
</reference>
<keyword evidence="5 6" id="KW-0472">Membrane</keyword>
<gene>
    <name evidence="7" type="ORF">OJ253_371</name>
</gene>
<keyword evidence="3 6" id="KW-0812">Transmembrane</keyword>
<evidence type="ECO:0000256" key="5">
    <source>
        <dbReference type="ARBA" id="ARBA00023136"/>
    </source>
</evidence>
<dbReference type="OrthoDB" id="1277691at2759"/>
<feature type="transmembrane region" description="Helical" evidence="6">
    <location>
        <begin position="118"/>
        <end position="140"/>
    </location>
</feature>
<keyword evidence="4 6" id="KW-1133">Transmembrane helix</keyword>
<organism evidence="7">
    <name type="scientific">Cryptosporidium canis</name>
    <dbReference type="NCBI Taxonomy" id="195482"/>
    <lineage>
        <taxon>Eukaryota</taxon>
        <taxon>Sar</taxon>
        <taxon>Alveolata</taxon>
        <taxon>Apicomplexa</taxon>
        <taxon>Conoidasida</taxon>
        <taxon>Coccidia</taxon>
        <taxon>Eucoccidiorida</taxon>
        <taxon>Eimeriorina</taxon>
        <taxon>Cryptosporidiidae</taxon>
        <taxon>Cryptosporidium</taxon>
    </lineage>
</organism>
<sequence>MESFFATSSRKSQFSGNFLNSSDLTSAQQTHLLKMYSSIIAGSFVTVFGVTAFINGIVRLHSFVSFLLGIGVTFYLTGSSSNRSSLSLTRLASFLLLCFVIGNGLGPIILFGNYVNPVIIPTALATTCIIFVSLSFAVLFTKKRLSLYTTSFIFTTIAYLGLVSFFNIFTRSKFVDSLLSYAFVMVYSFYIYYDTQKTLEAVAYGEKDFLLHSIQLYLDAVNLFTRIVVVLIKKHQEEEEKNRKRE</sequence>
<comment type="similarity">
    <text evidence="2 6">Belongs to the BI1 family.</text>
</comment>
<dbReference type="AlphaFoldDB" id="A0A9D5DME0"/>
<dbReference type="Pfam" id="PF01027">
    <property type="entry name" value="Bax1-I"/>
    <property type="match status" value="1"/>
</dbReference>
<accession>A0A9D5DME0</accession>
<dbReference type="Proteomes" id="UP001067231">
    <property type="component" value="Unassembled WGS sequence"/>
</dbReference>
<evidence type="ECO:0000256" key="6">
    <source>
        <dbReference type="RuleBase" id="RU004379"/>
    </source>
</evidence>
<feature type="transmembrane region" description="Helical" evidence="6">
    <location>
        <begin position="60"/>
        <end position="79"/>
    </location>
</feature>
<evidence type="ECO:0000256" key="3">
    <source>
        <dbReference type="ARBA" id="ARBA00022692"/>
    </source>
</evidence>
<dbReference type="InterPro" id="IPR006214">
    <property type="entry name" value="Bax_inhibitor_1-related"/>
</dbReference>
<dbReference type="PANTHER" id="PTHR23291:SF32">
    <property type="entry name" value="BAX INHIBITOR 1"/>
    <property type="match status" value="1"/>
</dbReference>